<dbReference type="EMBL" id="JACMRX010000001">
    <property type="protein sequence ID" value="KAF7998222.1"/>
    <property type="molecule type" value="Genomic_DNA"/>
</dbReference>
<gene>
    <name evidence="10" type="ORF">HCN44_009620</name>
</gene>
<evidence type="ECO:0000256" key="1">
    <source>
        <dbReference type="ARBA" id="ARBA00004123"/>
    </source>
</evidence>
<accession>A0A835CW77</accession>
<proteinExistence type="predicted"/>
<feature type="region of interest" description="Disordered" evidence="7">
    <location>
        <begin position="554"/>
        <end position="589"/>
    </location>
</feature>
<feature type="compositionally biased region" description="Acidic residues" evidence="7">
    <location>
        <begin position="554"/>
        <end position="588"/>
    </location>
</feature>
<feature type="region of interest" description="Disordered" evidence="7">
    <location>
        <begin position="851"/>
        <end position="891"/>
    </location>
</feature>
<keyword evidence="11" id="KW-1185">Reference proteome</keyword>
<comment type="subcellular location">
    <subcellularLocation>
        <location evidence="1">Nucleus</location>
    </subcellularLocation>
</comment>
<name>A0A835CW77_APHGI</name>
<evidence type="ECO:0000256" key="7">
    <source>
        <dbReference type="SAM" id="MobiDB-lite"/>
    </source>
</evidence>
<sequence>MESNKEHEESVALVLQPPKEKKLKQTRLPFQTVSSLGSPNTSNKKRKLSSPSPTSCKSPKVQKIGKKENSLKFAEVIDVESIHEKDNKTNEVDVNVNSIDSSDIASHLNDKKTNSTKHGDISKFLTKISVVSTKVSSPVADKKSQVSSPAQLKVEVENKLPIVLLNRCDDGDSVEPMTVSNDSLDNLDKTNVVCDESSNDVLAEPLPDSDNDEDQNSLDKTQDSSSDSEIVTSTSEDDTQDDKKSDDDDDEKKINNEKSTNDMADDKSQSTDKKPESVIKKKRALTQKQIEKKLASAKKRELQKEAKAEKEKQTELQKLQRRKEREEKKKETLKKKEAEIEAKKKEREQKELKKQIEIEQKQKEREQKEEEKRKKEEEKLEAERKKQKVSSTFKNFFVPKKLDNKINEEIKTSNFMPFEIKADMKIAPACRRNFNDEDKLNFDNNCLIKKNEYTDQLWLDEVRKNHSKIRKSGKTWPTESKDDDIIALEEDDVDNINVVDQSTAVTEKQRAKLLSFTENRRPPYWGTWRKKSDKINPKKPFNKDTKWFDYDVDSDEEWEEEEPGESLCGSDEEKEEENADDNEYDVDNEFMVPHGYLSDEEARPDEEDEEDMTPETQKFKLKILGEQFQAEMNEKTAKIKPRVIGILWQNMENNYPDNTPEKVVKYMTARQAWVREIPIELTKPLEVKIENEKVRGPKKTRLPDEALSHLIKLIHGNRQKREFLVNEFITFWSKTHGDDAKLTKSSIDSKISEIAKRIPCPDEGLMHLKNCWYVSEEIRKQYLDEEIKLPNQWSYNLTPKRKTILDDSFDKTDKDIKEQKDKIEKDLKDKKNSSSLITQFTQKITTEELKKQFKPTSPSVKTTNSLNRPPKRATLISVPRGELIPPTSNFPAFNKIPEIIETNQNNNKDKQQTDEIILD</sequence>
<feature type="domain" description="Chromatin assembly factor 1 subunit A dimerization" evidence="9">
    <location>
        <begin position="512"/>
        <end position="582"/>
    </location>
</feature>
<organism evidence="10 11">
    <name type="scientific">Aphidius gifuensis</name>
    <name type="common">Parasitoid wasp</name>
    <dbReference type="NCBI Taxonomy" id="684658"/>
    <lineage>
        <taxon>Eukaryota</taxon>
        <taxon>Metazoa</taxon>
        <taxon>Ecdysozoa</taxon>
        <taxon>Arthropoda</taxon>
        <taxon>Hexapoda</taxon>
        <taxon>Insecta</taxon>
        <taxon>Pterygota</taxon>
        <taxon>Neoptera</taxon>
        <taxon>Endopterygota</taxon>
        <taxon>Hymenoptera</taxon>
        <taxon>Apocrita</taxon>
        <taxon>Ichneumonoidea</taxon>
        <taxon>Braconidae</taxon>
        <taxon>Aphidiinae</taxon>
        <taxon>Aphidius</taxon>
    </lineage>
</organism>
<protein>
    <recommendedName>
        <fullName evidence="12">Chromatin assembly factor 1 subunit A</fullName>
    </recommendedName>
</protein>
<evidence type="ECO:0000256" key="3">
    <source>
        <dbReference type="ARBA" id="ARBA00022763"/>
    </source>
</evidence>
<feature type="compositionally biased region" description="Polar residues" evidence="7">
    <location>
        <begin position="854"/>
        <end position="867"/>
    </location>
</feature>
<dbReference type="GO" id="GO:0005634">
    <property type="term" value="C:nucleus"/>
    <property type="evidence" value="ECO:0007669"/>
    <property type="project" value="UniProtKB-SubCell"/>
</dbReference>
<keyword evidence="4" id="KW-0143">Chaperone</keyword>
<evidence type="ECO:0000256" key="6">
    <source>
        <dbReference type="ARBA" id="ARBA00023242"/>
    </source>
</evidence>
<dbReference type="OrthoDB" id="79480at2759"/>
<dbReference type="PANTHER" id="PTHR15272:SF0">
    <property type="entry name" value="CHROMATIN ASSEMBLY FACTOR 1 SUBUNIT A"/>
    <property type="match status" value="1"/>
</dbReference>
<dbReference type="GO" id="GO:0033186">
    <property type="term" value="C:CAF-1 complex"/>
    <property type="evidence" value="ECO:0007669"/>
    <property type="project" value="TreeGrafter"/>
</dbReference>
<dbReference type="PANTHER" id="PTHR15272">
    <property type="entry name" value="CHROMATIN ASSEMBLY FACTOR 1 SUBUNIT A CAF-1 SUBUNIT A"/>
    <property type="match status" value="1"/>
</dbReference>
<reference evidence="10 11" key="1">
    <citation type="submission" date="2020-08" db="EMBL/GenBank/DDBJ databases">
        <title>Aphidius gifuensis genome sequencing and assembly.</title>
        <authorList>
            <person name="Du Z."/>
        </authorList>
    </citation>
    <scope>NUCLEOTIDE SEQUENCE [LARGE SCALE GENOMIC DNA]</scope>
    <source>
        <strain evidence="10">YNYX2018</strain>
        <tissue evidence="10">Adults</tissue>
    </source>
</reference>
<feature type="compositionally biased region" description="Basic and acidic residues" evidence="7">
    <location>
        <begin position="1"/>
        <end position="10"/>
    </location>
</feature>
<comment type="caution">
    <text evidence="10">The sequence shown here is derived from an EMBL/GenBank/DDBJ whole genome shotgun (WGS) entry which is preliminary data.</text>
</comment>
<evidence type="ECO:0000256" key="4">
    <source>
        <dbReference type="ARBA" id="ARBA00023186"/>
    </source>
</evidence>
<feature type="region of interest" description="Disordered" evidence="7">
    <location>
        <begin position="168"/>
        <end position="387"/>
    </location>
</feature>
<keyword evidence="3" id="KW-0227">DNA damage</keyword>
<feature type="compositionally biased region" description="Basic and acidic residues" evidence="7">
    <location>
        <begin position="241"/>
        <end position="279"/>
    </location>
</feature>
<feature type="domain" description="Chromatin assembly factor 1 p150 subunit acidic region" evidence="8">
    <location>
        <begin position="288"/>
        <end position="425"/>
    </location>
</feature>
<evidence type="ECO:0000256" key="2">
    <source>
        <dbReference type="ARBA" id="ARBA00022705"/>
    </source>
</evidence>
<dbReference type="GO" id="GO:0006281">
    <property type="term" value="P:DNA repair"/>
    <property type="evidence" value="ECO:0007669"/>
    <property type="project" value="UniProtKB-KW"/>
</dbReference>
<feature type="compositionally biased region" description="Basic and acidic residues" evidence="7">
    <location>
        <begin position="323"/>
        <end position="384"/>
    </location>
</feature>
<evidence type="ECO:0000256" key="5">
    <source>
        <dbReference type="ARBA" id="ARBA00023204"/>
    </source>
</evidence>
<feature type="compositionally biased region" description="Basic and acidic residues" evidence="7">
    <location>
        <begin position="289"/>
        <end position="315"/>
    </location>
</feature>
<dbReference type="GO" id="GO:0006260">
    <property type="term" value="P:DNA replication"/>
    <property type="evidence" value="ECO:0007669"/>
    <property type="project" value="UniProtKB-KW"/>
</dbReference>
<dbReference type="Pfam" id="PF12253">
    <property type="entry name" value="CAF1A_dimeriz"/>
    <property type="match status" value="1"/>
</dbReference>
<feature type="compositionally biased region" description="Acidic residues" evidence="7">
    <location>
        <begin position="207"/>
        <end position="216"/>
    </location>
</feature>
<evidence type="ECO:0000313" key="10">
    <source>
        <dbReference type="EMBL" id="KAF7998222.1"/>
    </source>
</evidence>
<evidence type="ECO:0008006" key="12">
    <source>
        <dbReference type="Google" id="ProtNLM"/>
    </source>
</evidence>
<feature type="compositionally biased region" description="Polar residues" evidence="7">
    <location>
        <begin position="28"/>
        <end position="42"/>
    </location>
</feature>
<keyword evidence="6" id="KW-0539">Nucleus</keyword>
<feature type="compositionally biased region" description="Low complexity" evidence="7">
    <location>
        <begin position="49"/>
        <end position="59"/>
    </location>
</feature>
<dbReference type="InterPro" id="IPR021644">
    <property type="entry name" value="CAF-1_p150_acidic"/>
</dbReference>
<dbReference type="Pfam" id="PF11600">
    <property type="entry name" value="CAF1A_acidic"/>
    <property type="match status" value="1"/>
</dbReference>
<dbReference type="GO" id="GO:0006334">
    <property type="term" value="P:nucleosome assembly"/>
    <property type="evidence" value="ECO:0007669"/>
    <property type="project" value="TreeGrafter"/>
</dbReference>
<dbReference type="InterPro" id="IPR022043">
    <property type="entry name" value="CAF1A_DD"/>
</dbReference>
<keyword evidence="5" id="KW-0234">DNA repair</keyword>
<evidence type="ECO:0000259" key="8">
    <source>
        <dbReference type="Pfam" id="PF11600"/>
    </source>
</evidence>
<feature type="compositionally biased region" description="Low complexity" evidence="7">
    <location>
        <begin position="223"/>
        <end position="234"/>
    </location>
</feature>
<keyword evidence="2" id="KW-0235">DNA replication</keyword>
<evidence type="ECO:0000313" key="11">
    <source>
        <dbReference type="Proteomes" id="UP000639338"/>
    </source>
</evidence>
<evidence type="ECO:0000259" key="9">
    <source>
        <dbReference type="Pfam" id="PF12253"/>
    </source>
</evidence>
<dbReference type="Proteomes" id="UP000639338">
    <property type="component" value="Unassembled WGS sequence"/>
</dbReference>
<feature type="region of interest" description="Disordered" evidence="7">
    <location>
        <begin position="1"/>
        <end position="66"/>
    </location>
</feature>
<dbReference type="AlphaFoldDB" id="A0A835CW77"/>